<evidence type="ECO:0000256" key="1">
    <source>
        <dbReference type="ARBA" id="ARBA00023157"/>
    </source>
</evidence>
<evidence type="ECO:0000256" key="2">
    <source>
        <dbReference type="SAM" id="SignalP"/>
    </source>
</evidence>
<dbReference type="InterPro" id="IPR018378">
    <property type="entry name" value="C-type_lectin_CS"/>
</dbReference>
<organism evidence="4 5">
    <name type="scientific">Erpetoichthys calabaricus</name>
    <name type="common">Rope fish</name>
    <name type="synonym">Calamoichthys calabaricus</name>
    <dbReference type="NCBI Taxonomy" id="27687"/>
    <lineage>
        <taxon>Eukaryota</taxon>
        <taxon>Metazoa</taxon>
        <taxon>Chordata</taxon>
        <taxon>Craniata</taxon>
        <taxon>Vertebrata</taxon>
        <taxon>Euteleostomi</taxon>
        <taxon>Actinopterygii</taxon>
        <taxon>Polypteriformes</taxon>
        <taxon>Polypteridae</taxon>
        <taxon>Erpetoichthys</taxon>
    </lineage>
</organism>
<dbReference type="GeneTree" id="ENSGT00940000176041"/>
<dbReference type="AlphaFoldDB" id="A0A8C4RSB5"/>
<keyword evidence="2" id="KW-0732">Signal</keyword>
<dbReference type="SUPFAM" id="SSF56436">
    <property type="entry name" value="C-type lectin-like"/>
    <property type="match status" value="1"/>
</dbReference>
<reference evidence="4" key="1">
    <citation type="submission" date="2021-06" db="EMBL/GenBank/DDBJ databases">
        <authorList>
            <consortium name="Wellcome Sanger Institute Data Sharing"/>
        </authorList>
    </citation>
    <scope>NUCLEOTIDE SEQUENCE [LARGE SCALE GENOMIC DNA]</scope>
</reference>
<evidence type="ECO:0000259" key="3">
    <source>
        <dbReference type="PROSITE" id="PS50041"/>
    </source>
</evidence>
<dbReference type="PANTHER" id="PTHR45784">
    <property type="entry name" value="C-TYPE LECTIN DOMAIN FAMILY 20 MEMBER A-RELATED"/>
    <property type="match status" value="1"/>
</dbReference>
<dbReference type="Proteomes" id="UP000694620">
    <property type="component" value="Chromosome 1"/>
</dbReference>
<feature type="signal peptide" evidence="2">
    <location>
        <begin position="1"/>
        <end position="20"/>
    </location>
</feature>
<sequence>MLYKLVDIIVNILICTPCFSESCTPLSCTSTINFVLNSLSWDDAQNYCRAHYTDLVTIENKAMNDQLLIMTSKIYSWIGLRRERDNWQWSNGEPLVYTNWEREYFCAVLQSDGSWNDSVCGEEKPFMCYKGKSRLSLC</sequence>
<keyword evidence="5" id="KW-1185">Reference proteome</keyword>
<dbReference type="Ensembl" id="ENSECRT00000006685.1">
    <property type="protein sequence ID" value="ENSECRP00000006578.1"/>
    <property type="gene ID" value="ENSECRG00000004389.1"/>
</dbReference>
<reference evidence="4" key="2">
    <citation type="submission" date="2025-08" db="UniProtKB">
        <authorList>
            <consortium name="Ensembl"/>
        </authorList>
    </citation>
    <scope>IDENTIFICATION</scope>
</reference>
<keyword evidence="1" id="KW-1015">Disulfide bond</keyword>
<dbReference type="PROSITE" id="PS00615">
    <property type="entry name" value="C_TYPE_LECTIN_1"/>
    <property type="match status" value="1"/>
</dbReference>
<dbReference type="PANTHER" id="PTHR45784:SF5">
    <property type="entry name" value="C-TYPE LECTIN DOMAIN FAMILY 20 MEMBER A-RELATED"/>
    <property type="match status" value="1"/>
</dbReference>
<name>A0A8C4RSB5_ERPCA</name>
<evidence type="ECO:0000313" key="4">
    <source>
        <dbReference type="Ensembl" id="ENSECRP00000006578.1"/>
    </source>
</evidence>
<proteinExistence type="predicted"/>
<dbReference type="InterPro" id="IPR001304">
    <property type="entry name" value="C-type_lectin-like"/>
</dbReference>
<feature type="chain" id="PRO_5034681413" description="C-type lectin domain-containing protein" evidence="2">
    <location>
        <begin position="21"/>
        <end position="138"/>
    </location>
</feature>
<dbReference type="InterPro" id="IPR016187">
    <property type="entry name" value="CTDL_fold"/>
</dbReference>
<dbReference type="SMART" id="SM00034">
    <property type="entry name" value="CLECT"/>
    <property type="match status" value="1"/>
</dbReference>
<dbReference type="InterPro" id="IPR016186">
    <property type="entry name" value="C-type_lectin-like/link_sf"/>
</dbReference>
<accession>A0A8C4RSB5</accession>
<protein>
    <recommendedName>
        <fullName evidence="3">C-type lectin domain-containing protein</fullName>
    </recommendedName>
</protein>
<reference evidence="4" key="3">
    <citation type="submission" date="2025-09" db="UniProtKB">
        <authorList>
            <consortium name="Ensembl"/>
        </authorList>
    </citation>
    <scope>IDENTIFICATION</scope>
</reference>
<dbReference type="Gene3D" id="3.10.100.10">
    <property type="entry name" value="Mannose-Binding Protein A, subunit A"/>
    <property type="match status" value="1"/>
</dbReference>
<dbReference type="Pfam" id="PF00059">
    <property type="entry name" value="Lectin_C"/>
    <property type="match status" value="1"/>
</dbReference>
<dbReference type="PROSITE" id="PS50041">
    <property type="entry name" value="C_TYPE_LECTIN_2"/>
    <property type="match status" value="1"/>
</dbReference>
<feature type="domain" description="C-type lectin" evidence="3">
    <location>
        <begin position="19"/>
        <end position="129"/>
    </location>
</feature>
<evidence type="ECO:0000313" key="5">
    <source>
        <dbReference type="Proteomes" id="UP000694620"/>
    </source>
</evidence>